<protein>
    <submittedName>
        <fullName evidence="2">Uncharacterized protein</fullName>
    </submittedName>
</protein>
<evidence type="ECO:0000313" key="2">
    <source>
        <dbReference type="WBParaSite" id="JU765_v2.g9239.t1"/>
    </source>
</evidence>
<name>A0AC34RQI8_9BILA</name>
<proteinExistence type="predicted"/>
<accession>A0AC34RQI8</accession>
<evidence type="ECO:0000313" key="1">
    <source>
        <dbReference type="Proteomes" id="UP000887576"/>
    </source>
</evidence>
<organism evidence="1 2">
    <name type="scientific">Panagrolaimus sp. JU765</name>
    <dbReference type="NCBI Taxonomy" id="591449"/>
    <lineage>
        <taxon>Eukaryota</taxon>
        <taxon>Metazoa</taxon>
        <taxon>Ecdysozoa</taxon>
        <taxon>Nematoda</taxon>
        <taxon>Chromadorea</taxon>
        <taxon>Rhabditida</taxon>
        <taxon>Tylenchina</taxon>
        <taxon>Panagrolaimomorpha</taxon>
        <taxon>Panagrolaimoidea</taxon>
        <taxon>Panagrolaimidae</taxon>
        <taxon>Panagrolaimus</taxon>
    </lineage>
</organism>
<reference evidence="2" key="1">
    <citation type="submission" date="2022-11" db="UniProtKB">
        <authorList>
            <consortium name="WormBaseParasite"/>
        </authorList>
    </citation>
    <scope>IDENTIFICATION</scope>
</reference>
<sequence>MKTIAISLVVILAVAFAEECKDCANNALRADNIEQALLNLRRSNLPGAADLTTGNAACVTIIIAIALILAVVFAEECKNCANNALRADNIEQALLNLRQSNLPGAADLTTGSAACVSCCCSSAQGKTEYCCCAVFQKATKEEPTAKGLFLEQIKTET</sequence>
<dbReference type="WBParaSite" id="JU765_v2.g9239.t1">
    <property type="protein sequence ID" value="JU765_v2.g9239.t1"/>
    <property type="gene ID" value="JU765_v2.g9239"/>
</dbReference>
<dbReference type="Proteomes" id="UP000887576">
    <property type="component" value="Unplaced"/>
</dbReference>